<evidence type="ECO:0000256" key="2">
    <source>
        <dbReference type="ARBA" id="ARBA00009816"/>
    </source>
</evidence>
<feature type="transmembrane region" description="Helical" evidence="7">
    <location>
        <begin position="226"/>
        <end position="245"/>
    </location>
</feature>
<dbReference type="PANTHER" id="PTHR31158:SF1">
    <property type="entry name" value="DOXA1 FACTOR-RELATED"/>
    <property type="match status" value="1"/>
</dbReference>
<reference evidence="8" key="3">
    <citation type="submission" date="2023-05" db="EMBL/GenBank/DDBJ databases">
        <authorList>
            <person name="Smith C.H."/>
        </authorList>
    </citation>
    <scope>NUCLEOTIDE SEQUENCE</scope>
    <source>
        <strain evidence="8">CHS0354</strain>
        <tissue evidence="8">Mantle</tissue>
    </source>
</reference>
<evidence type="ECO:0000256" key="1">
    <source>
        <dbReference type="ARBA" id="ARBA00004141"/>
    </source>
</evidence>
<dbReference type="EMBL" id="JAEAOA010000628">
    <property type="protein sequence ID" value="KAK3585029.1"/>
    <property type="molecule type" value="Genomic_DNA"/>
</dbReference>
<feature type="transmembrane region" description="Helical" evidence="7">
    <location>
        <begin position="75"/>
        <end position="98"/>
    </location>
</feature>
<feature type="non-terminal residue" evidence="8">
    <location>
        <position position="1"/>
    </location>
</feature>
<comment type="similarity">
    <text evidence="2">Belongs to the DUOXA family.</text>
</comment>
<dbReference type="GO" id="GO:0005789">
    <property type="term" value="C:endoplasmic reticulum membrane"/>
    <property type="evidence" value="ECO:0007669"/>
    <property type="project" value="InterPro"/>
</dbReference>
<proteinExistence type="inferred from homology"/>
<comment type="caution">
    <text evidence="8">The sequence shown here is derived from an EMBL/GenBank/DDBJ whole genome shotgun (WGS) entry which is preliminary data.</text>
</comment>
<dbReference type="AlphaFoldDB" id="A0AAE0VP25"/>
<evidence type="ECO:0000256" key="4">
    <source>
        <dbReference type="ARBA" id="ARBA00022989"/>
    </source>
</evidence>
<evidence type="ECO:0000256" key="5">
    <source>
        <dbReference type="ARBA" id="ARBA00023136"/>
    </source>
</evidence>
<keyword evidence="6" id="KW-0325">Glycoprotein</keyword>
<dbReference type="Proteomes" id="UP001195483">
    <property type="component" value="Unassembled WGS sequence"/>
</dbReference>
<evidence type="ECO:0000256" key="7">
    <source>
        <dbReference type="SAM" id="Phobius"/>
    </source>
</evidence>
<name>A0AAE0VP25_9BIVA</name>
<dbReference type="GO" id="GO:0015031">
    <property type="term" value="P:protein transport"/>
    <property type="evidence" value="ECO:0007669"/>
    <property type="project" value="InterPro"/>
</dbReference>
<evidence type="ECO:0000313" key="8">
    <source>
        <dbReference type="EMBL" id="KAK3585029.1"/>
    </source>
</evidence>
<reference evidence="8" key="1">
    <citation type="journal article" date="2021" name="Genome Biol. Evol.">
        <title>A High-Quality Reference Genome for a Parasitic Bivalve with Doubly Uniparental Inheritance (Bivalvia: Unionida).</title>
        <authorList>
            <person name="Smith C.H."/>
        </authorList>
    </citation>
    <scope>NUCLEOTIDE SEQUENCE</scope>
    <source>
        <strain evidence="8">CHS0354</strain>
    </source>
</reference>
<dbReference type="InterPro" id="IPR018469">
    <property type="entry name" value="Dual_oxidase_maturation_fac"/>
</dbReference>
<feature type="transmembrane region" description="Helical" evidence="7">
    <location>
        <begin position="110"/>
        <end position="129"/>
    </location>
</feature>
<keyword evidence="4 7" id="KW-1133">Transmembrane helix</keyword>
<organism evidence="8 9">
    <name type="scientific">Potamilus streckersoni</name>
    <dbReference type="NCBI Taxonomy" id="2493646"/>
    <lineage>
        <taxon>Eukaryota</taxon>
        <taxon>Metazoa</taxon>
        <taxon>Spiralia</taxon>
        <taxon>Lophotrochozoa</taxon>
        <taxon>Mollusca</taxon>
        <taxon>Bivalvia</taxon>
        <taxon>Autobranchia</taxon>
        <taxon>Heteroconchia</taxon>
        <taxon>Palaeoheterodonta</taxon>
        <taxon>Unionida</taxon>
        <taxon>Unionoidea</taxon>
        <taxon>Unionidae</taxon>
        <taxon>Ambleminae</taxon>
        <taxon>Lampsilini</taxon>
        <taxon>Potamilus</taxon>
    </lineage>
</organism>
<keyword evidence="5 7" id="KW-0472">Membrane</keyword>
<evidence type="ECO:0000256" key="3">
    <source>
        <dbReference type="ARBA" id="ARBA00022692"/>
    </source>
</evidence>
<dbReference type="Pfam" id="PF10204">
    <property type="entry name" value="DuoxA"/>
    <property type="match status" value="1"/>
</dbReference>
<evidence type="ECO:0000256" key="6">
    <source>
        <dbReference type="ARBA" id="ARBA00023180"/>
    </source>
</evidence>
<accession>A0AAE0VP25</accession>
<evidence type="ECO:0000313" key="9">
    <source>
        <dbReference type="Proteomes" id="UP001195483"/>
    </source>
</evidence>
<reference evidence="8" key="2">
    <citation type="journal article" date="2021" name="Genome Biol. Evol.">
        <title>Developing a high-quality reference genome for a parasitic bivalve with doubly uniparental inheritance (Bivalvia: Unionida).</title>
        <authorList>
            <person name="Smith C.H."/>
        </authorList>
    </citation>
    <scope>NUCLEOTIDE SEQUENCE</scope>
    <source>
        <strain evidence="8">CHS0354</strain>
        <tissue evidence="8">Mantle</tissue>
    </source>
</reference>
<feature type="transmembrane region" description="Helical" evidence="7">
    <location>
        <begin position="252"/>
        <end position="275"/>
    </location>
</feature>
<gene>
    <name evidence="8" type="ORF">CHS0354_009876</name>
</gene>
<sequence length="414" mass="47111">MSDRIFFRRYSKAQCSFVLLKPTTYDSRYDIFNILKSQPFLIPQEKNTMAWFKAFRNEFGYAYYGEQRIPVMLDITLTCVIYVCMCISVAFLIAAAGIQGKERWYTLIRLVYSLLTGSVILVSIFGHSWQVAYKDIKAPYIYKSDSYVDGKIGIRIGLYTVNITLSGDFEGNKVDYNEEVLLEDINGPATELYHALDRGLPHPILIVLELFDVDEGGLRVGRRCKIAGHFAGILLWTAFAFWIAANIILCSVVFNGAICFTATGVCMIIAIVVYHHLNPFLGFRLPGSQWEVQLRYGWCLLSNLILGIITTLIGILMILADYKYPKKIAAFFFIETDLEDQHEDYTNRYPVTLHEDDMTGKHLAPPVQDNKTGIYCGHVVQENKKGIYCIPLVQNDEENKVSRYSGPPMHDCIV</sequence>
<keyword evidence="9" id="KW-1185">Reference proteome</keyword>
<dbReference type="PANTHER" id="PTHR31158">
    <property type="entry name" value="DUAL OXIDASE 2"/>
    <property type="match status" value="1"/>
</dbReference>
<protein>
    <submittedName>
        <fullName evidence="8">Uncharacterized protein</fullName>
    </submittedName>
</protein>
<comment type="subcellular location">
    <subcellularLocation>
        <location evidence="1">Membrane</location>
        <topology evidence="1">Multi-pass membrane protein</topology>
    </subcellularLocation>
</comment>
<feature type="transmembrane region" description="Helical" evidence="7">
    <location>
        <begin position="295"/>
        <end position="319"/>
    </location>
</feature>
<keyword evidence="3 7" id="KW-0812">Transmembrane</keyword>